<proteinExistence type="predicted"/>
<accession>A0A8D8C4A4</accession>
<dbReference type="EMBL" id="HBUE01106484">
    <property type="protein sequence ID" value="CAG6487283.1"/>
    <property type="molecule type" value="Transcribed_RNA"/>
</dbReference>
<sequence length="105" mass="11347">MLVPSLQSLNSATALHCLILSSRRTRSLLVVKIGGISPFSPASPGSRLHQQVKRTTMNRCRFLAWPSFRLLSSSPSELPRAAAGVVLILLPDGRRKIGRVASSTV</sequence>
<dbReference type="AlphaFoldDB" id="A0A8D8C4A4"/>
<name>A0A8D8C4A4_CULPI</name>
<evidence type="ECO:0000313" key="1">
    <source>
        <dbReference type="EMBL" id="CAG6487283.1"/>
    </source>
</evidence>
<protein>
    <submittedName>
        <fullName evidence="1">(northern house mosquito) hypothetical protein</fullName>
    </submittedName>
</protein>
<organism evidence="1">
    <name type="scientific">Culex pipiens</name>
    <name type="common">House mosquito</name>
    <dbReference type="NCBI Taxonomy" id="7175"/>
    <lineage>
        <taxon>Eukaryota</taxon>
        <taxon>Metazoa</taxon>
        <taxon>Ecdysozoa</taxon>
        <taxon>Arthropoda</taxon>
        <taxon>Hexapoda</taxon>
        <taxon>Insecta</taxon>
        <taxon>Pterygota</taxon>
        <taxon>Neoptera</taxon>
        <taxon>Endopterygota</taxon>
        <taxon>Diptera</taxon>
        <taxon>Nematocera</taxon>
        <taxon>Culicoidea</taxon>
        <taxon>Culicidae</taxon>
        <taxon>Culicinae</taxon>
        <taxon>Culicini</taxon>
        <taxon>Culex</taxon>
        <taxon>Culex</taxon>
    </lineage>
</organism>
<reference evidence="1" key="1">
    <citation type="submission" date="2021-05" db="EMBL/GenBank/DDBJ databases">
        <authorList>
            <person name="Alioto T."/>
            <person name="Alioto T."/>
            <person name="Gomez Garrido J."/>
        </authorList>
    </citation>
    <scope>NUCLEOTIDE SEQUENCE</scope>
</reference>